<organism evidence="2 3">
    <name type="scientific">Ancylobacter defluvii</name>
    <dbReference type="NCBI Taxonomy" id="1282440"/>
    <lineage>
        <taxon>Bacteria</taxon>
        <taxon>Pseudomonadati</taxon>
        <taxon>Pseudomonadota</taxon>
        <taxon>Alphaproteobacteria</taxon>
        <taxon>Hyphomicrobiales</taxon>
        <taxon>Xanthobacteraceae</taxon>
        <taxon>Ancylobacter</taxon>
    </lineage>
</organism>
<proteinExistence type="predicted"/>
<dbReference type="Pfam" id="PF08241">
    <property type="entry name" value="Methyltransf_11"/>
    <property type="match status" value="1"/>
</dbReference>
<accession>A0A9W6K4E5</accession>
<dbReference type="InterPro" id="IPR029063">
    <property type="entry name" value="SAM-dependent_MTases_sf"/>
</dbReference>
<dbReference type="AlphaFoldDB" id="A0A9W6K4E5"/>
<sequence>MPGSDSVFAGAVPDIYDRLLVPALFAPFAADLALRVAALEPYRVLEIAAGTGAVTRALAERLPAQARIVATDLNPAMLETAARHGPDPRIRWQQADAMALPFEDGVFDAVICQFGVMFLPDKAQGLREVRRVLVPGGTLMFNVWDRLAVNDFAQATTEALAAVFPSDPPRFMARTPYGYSSLDKLYADVEAAGLADFAAAVVNHTGRMASARELAIGFCQGTPLRGEIEERAPGRLDEVTEAVVPMLKARFGPGTIEGRLRAIMASAVRHDDGPGHRAATFLRGEG</sequence>
<dbReference type="InterPro" id="IPR013216">
    <property type="entry name" value="Methyltransf_11"/>
</dbReference>
<dbReference type="SUPFAM" id="SSF53335">
    <property type="entry name" value="S-adenosyl-L-methionine-dependent methyltransferases"/>
    <property type="match status" value="1"/>
</dbReference>
<dbReference type="Gene3D" id="3.40.50.150">
    <property type="entry name" value="Vaccinia Virus protein VP39"/>
    <property type="match status" value="1"/>
</dbReference>
<protein>
    <submittedName>
        <fullName evidence="2">Ubiquinone/menaquinone biosynthesis methyltransferase</fullName>
    </submittedName>
</protein>
<gene>
    <name evidence="2" type="primary">ubiE4</name>
    <name evidence="2" type="ORF">GCM10017653_48680</name>
</gene>
<dbReference type="PANTHER" id="PTHR43591">
    <property type="entry name" value="METHYLTRANSFERASE"/>
    <property type="match status" value="1"/>
</dbReference>
<feature type="domain" description="Methyltransferase type 11" evidence="1">
    <location>
        <begin position="45"/>
        <end position="141"/>
    </location>
</feature>
<evidence type="ECO:0000259" key="1">
    <source>
        <dbReference type="Pfam" id="PF08241"/>
    </source>
</evidence>
<dbReference type="PANTHER" id="PTHR43591:SF24">
    <property type="entry name" value="2-METHOXY-6-POLYPRENYL-1,4-BENZOQUINOL METHYLASE, MITOCHONDRIAL"/>
    <property type="match status" value="1"/>
</dbReference>
<dbReference type="RefSeq" id="WP_213363829.1">
    <property type="nucleotide sequence ID" value="NZ_BSFM01000021.1"/>
</dbReference>
<dbReference type="GO" id="GO:0008757">
    <property type="term" value="F:S-adenosylmethionine-dependent methyltransferase activity"/>
    <property type="evidence" value="ECO:0007669"/>
    <property type="project" value="InterPro"/>
</dbReference>
<evidence type="ECO:0000313" key="2">
    <source>
        <dbReference type="EMBL" id="GLK86798.1"/>
    </source>
</evidence>
<keyword evidence="2" id="KW-0830">Ubiquinone</keyword>
<dbReference type="GO" id="GO:0032259">
    <property type="term" value="P:methylation"/>
    <property type="evidence" value="ECO:0007669"/>
    <property type="project" value="UniProtKB-KW"/>
</dbReference>
<dbReference type="CDD" id="cd02440">
    <property type="entry name" value="AdoMet_MTases"/>
    <property type="match status" value="1"/>
</dbReference>
<name>A0A9W6K4E5_9HYPH</name>
<keyword evidence="3" id="KW-1185">Reference proteome</keyword>
<reference evidence="2" key="2">
    <citation type="submission" date="2023-01" db="EMBL/GenBank/DDBJ databases">
        <authorList>
            <person name="Sun Q."/>
            <person name="Evtushenko L."/>
        </authorList>
    </citation>
    <scope>NUCLEOTIDE SEQUENCE</scope>
    <source>
        <strain evidence="2">VKM B-2789</strain>
    </source>
</reference>
<reference evidence="2" key="1">
    <citation type="journal article" date="2014" name="Int. J. Syst. Evol. Microbiol.">
        <title>Complete genome sequence of Corynebacterium casei LMG S-19264T (=DSM 44701T), isolated from a smear-ripened cheese.</title>
        <authorList>
            <consortium name="US DOE Joint Genome Institute (JGI-PGF)"/>
            <person name="Walter F."/>
            <person name="Albersmeier A."/>
            <person name="Kalinowski J."/>
            <person name="Ruckert C."/>
        </authorList>
    </citation>
    <scope>NUCLEOTIDE SEQUENCE</scope>
    <source>
        <strain evidence="2">VKM B-2789</strain>
    </source>
</reference>
<keyword evidence="2" id="KW-0489">Methyltransferase</keyword>
<comment type="caution">
    <text evidence="2">The sequence shown here is derived from an EMBL/GenBank/DDBJ whole genome shotgun (WGS) entry which is preliminary data.</text>
</comment>
<evidence type="ECO:0000313" key="3">
    <source>
        <dbReference type="Proteomes" id="UP001143330"/>
    </source>
</evidence>
<keyword evidence="2" id="KW-0808">Transferase</keyword>
<dbReference type="Proteomes" id="UP001143330">
    <property type="component" value="Unassembled WGS sequence"/>
</dbReference>
<dbReference type="EMBL" id="BSFM01000021">
    <property type="protein sequence ID" value="GLK86798.1"/>
    <property type="molecule type" value="Genomic_DNA"/>
</dbReference>